<name>A0A6S7J1J4_PARCT</name>
<feature type="compositionally biased region" description="Polar residues" evidence="1">
    <location>
        <begin position="324"/>
        <end position="338"/>
    </location>
</feature>
<protein>
    <submittedName>
        <fullName evidence="2">Uncharacterized protein</fullName>
    </submittedName>
</protein>
<organism evidence="2 3">
    <name type="scientific">Paramuricea clavata</name>
    <name type="common">Red gorgonian</name>
    <name type="synonym">Violescent sea-whip</name>
    <dbReference type="NCBI Taxonomy" id="317549"/>
    <lineage>
        <taxon>Eukaryota</taxon>
        <taxon>Metazoa</taxon>
        <taxon>Cnidaria</taxon>
        <taxon>Anthozoa</taxon>
        <taxon>Octocorallia</taxon>
        <taxon>Malacalcyonacea</taxon>
        <taxon>Plexauridae</taxon>
        <taxon>Paramuricea</taxon>
    </lineage>
</organism>
<feature type="region of interest" description="Disordered" evidence="1">
    <location>
        <begin position="1"/>
        <end position="22"/>
    </location>
</feature>
<accession>A0A6S7J1J4</accession>
<feature type="compositionally biased region" description="Basic and acidic residues" evidence="1">
    <location>
        <begin position="346"/>
        <end position="356"/>
    </location>
</feature>
<comment type="caution">
    <text evidence="2">The sequence shown here is derived from an EMBL/GenBank/DDBJ whole genome shotgun (WGS) entry which is preliminary data.</text>
</comment>
<proteinExistence type="predicted"/>
<keyword evidence="3" id="KW-1185">Reference proteome</keyword>
<feature type="region of interest" description="Disordered" evidence="1">
    <location>
        <begin position="178"/>
        <end position="198"/>
    </location>
</feature>
<dbReference type="EMBL" id="CACRXK020013759">
    <property type="protein sequence ID" value="CAB4025686.1"/>
    <property type="molecule type" value="Genomic_DNA"/>
</dbReference>
<feature type="region of interest" description="Disordered" evidence="1">
    <location>
        <begin position="237"/>
        <end position="408"/>
    </location>
</feature>
<evidence type="ECO:0000313" key="3">
    <source>
        <dbReference type="Proteomes" id="UP001152795"/>
    </source>
</evidence>
<sequence length="408" mass="44758">MEFLNEAFNFESKQPTNSISSNNGKTCNLTSIIGDNGPDKNSNGYSKHNLLRSKGSSVNTFPNSGSSAGCLRPSSVNCGRPNNEDANTKRIGNFNENFSSEPPLKKQNCVTENRSPSLGSDQLYNSTGITRNNASEHIIGIDNMLSESKTSKSFDFNPAVSSRATSNLSNGLRYTQNTTSAVSSPRLTNNRPGSLAGSCTPLRKNTLCDQRRSPATNSFTPNIYNERDASQNLLRSTISPSVSKQSHHLRGTGGSEVRNDSLFTHNRIHDSNPSLTSNRYRERDSSQKLLRSTMSPSVSKQTPEFRIANDSSNHLRGTGRSEIGNDSLSTHNRTNSNPPVTPNRYTHRDSSVDKHGSKVSTSANSHTPKLRGFPKESPVQRNLRTPTTERRCFTPRRFPGPAGILPRL</sequence>
<dbReference type="Proteomes" id="UP001152795">
    <property type="component" value="Unassembled WGS sequence"/>
</dbReference>
<gene>
    <name evidence="2" type="ORF">PACLA_8A042125</name>
</gene>
<feature type="compositionally biased region" description="Polar residues" evidence="1">
    <location>
        <begin position="178"/>
        <end position="192"/>
    </location>
</feature>
<evidence type="ECO:0000313" key="2">
    <source>
        <dbReference type="EMBL" id="CAB4025686.1"/>
    </source>
</evidence>
<dbReference type="AlphaFoldDB" id="A0A6S7J1J4"/>
<feature type="non-terminal residue" evidence="2">
    <location>
        <position position="1"/>
    </location>
</feature>
<feature type="compositionally biased region" description="Polar residues" evidence="1">
    <location>
        <begin position="358"/>
        <end position="367"/>
    </location>
</feature>
<evidence type="ECO:0000256" key="1">
    <source>
        <dbReference type="SAM" id="MobiDB-lite"/>
    </source>
</evidence>
<feature type="compositionally biased region" description="Polar residues" evidence="1">
    <location>
        <begin position="287"/>
        <end position="302"/>
    </location>
</feature>
<feature type="compositionally biased region" description="Polar residues" evidence="1">
    <location>
        <begin position="108"/>
        <end position="125"/>
    </location>
</feature>
<reference evidence="2" key="1">
    <citation type="submission" date="2020-04" db="EMBL/GenBank/DDBJ databases">
        <authorList>
            <person name="Alioto T."/>
            <person name="Alioto T."/>
            <person name="Gomez Garrido J."/>
        </authorList>
    </citation>
    <scope>NUCLEOTIDE SEQUENCE</scope>
    <source>
        <strain evidence="2">A484AB</strain>
    </source>
</reference>
<feature type="compositionally biased region" description="Polar residues" evidence="1">
    <location>
        <begin position="11"/>
        <end position="22"/>
    </location>
</feature>
<feature type="region of interest" description="Disordered" evidence="1">
    <location>
        <begin position="92"/>
        <end position="125"/>
    </location>
</feature>